<evidence type="ECO:0000313" key="2">
    <source>
        <dbReference type="Proteomes" id="UP001596203"/>
    </source>
</evidence>
<organism evidence="1 2">
    <name type="scientific">Plantactinospora solaniradicis</name>
    <dbReference type="NCBI Taxonomy" id="1723736"/>
    <lineage>
        <taxon>Bacteria</taxon>
        <taxon>Bacillati</taxon>
        <taxon>Actinomycetota</taxon>
        <taxon>Actinomycetes</taxon>
        <taxon>Micromonosporales</taxon>
        <taxon>Micromonosporaceae</taxon>
        <taxon>Plantactinospora</taxon>
    </lineage>
</organism>
<gene>
    <name evidence="1" type="ORF">ACFP2T_13380</name>
</gene>
<dbReference type="RefSeq" id="WP_377421275.1">
    <property type="nucleotide sequence ID" value="NZ_JBHSPR010000010.1"/>
</dbReference>
<dbReference type="Pfam" id="PF21848">
    <property type="entry name" value="DUF6907"/>
    <property type="match status" value="1"/>
</dbReference>
<dbReference type="InterPro" id="IPR054202">
    <property type="entry name" value="DUF6907"/>
</dbReference>
<protein>
    <submittedName>
        <fullName evidence="1">DUF6907 domain-containing protein</fullName>
    </submittedName>
</protein>
<comment type="caution">
    <text evidence="1">The sequence shown here is derived from an EMBL/GenBank/DDBJ whole genome shotgun (WGS) entry which is preliminary data.</text>
</comment>
<name>A0ABW1K8M7_9ACTN</name>
<evidence type="ECO:0000313" key="1">
    <source>
        <dbReference type="EMBL" id="MFC6017194.1"/>
    </source>
</evidence>
<accession>A0ABW1K8M7</accession>
<proteinExistence type="predicted"/>
<sequence length="384" mass="41335">MTEYVSQNAAGRSPAVDLPDVAKSAGWLAEWVLDRPISREAEDNAETVTAFLRRLTMPCPDFCQTNHVANFEIEQELRMRNHEVALPPIRDGERTVASVSVVVNDDLTTGERTKPVVMTEVGDGLTPAQTREYTDQLVVAQALAATGSSAALAPAAEIAEEELRRQDHAAFRASLGEDTGLFDEAKQKTPCPDWCVIDHTKQYEEYVRECSTGGEEIPALSGGTVSASVVQFTDFLSGTRKAPEVRVGDLTITPENAIALAEQIRNAAISALAPMLIRNENRGADCATWCVHHEGGCDGECMGNPTDVLASAGYKAYTDGGGIRVGLAESYPIITEDRKPAVCVKVSGPRSLDVDKEAWVEMTPAEARQHAAAILRHADTAESA</sequence>
<dbReference type="Proteomes" id="UP001596203">
    <property type="component" value="Unassembled WGS sequence"/>
</dbReference>
<dbReference type="EMBL" id="JBHSPR010000010">
    <property type="protein sequence ID" value="MFC6017194.1"/>
    <property type="molecule type" value="Genomic_DNA"/>
</dbReference>
<reference evidence="2" key="1">
    <citation type="journal article" date="2019" name="Int. J. Syst. Evol. Microbiol.">
        <title>The Global Catalogue of Microorganisms (GCM) 10K type strain sequencing project: providing services to taxonomists for standard genome sequencing and annotation.</title>
        <authorList>
            <consortium name="The Broad Institute Genomics Platform"/>
            <consortium name="The Broad Institute Genome Sequencing Center for Infectious Disease"/>
            <person name="Wu L."/>
            <person name="Ma J."/>
        </authorList>
    </citation>
    <scope>NUCLEOTIDE SEQUENCE [LARGE SCALE GENOMIC DNA]</scope>
    <source>
        <strain evidence="2">ZS-35-S2</strain>
    </source>
</reference>
<keyword evidence="2" id="KW-1185">Reference proteome</keyword>